<evidence type="ECO:0000313" key="1">
    <source>
        <dbReference type="EMBL" id="KUG10011.1"/>
    </source>
</evidence>
<accession>A0A0W8EN99</accession>
<sequence length="44" mass="4971">MGLHIDPSDQDRVMMLLTGVWLPVQRLTSPRDSGPWHGPEIPYA</sequence>
<name>A0A0W8EN99_9ZZZZ</name>
<comment type="caution">
    <text evidence="1">The sequence shown here is derived from an EMBL/GenBank/DDBJ whole genome shotgun (WGS) entry which is preliminary data.</text>
</comment>
<dbReference type="EMBL" id="LNQE01001747">
    <property type="protein sequence ID" value="KUG10011.1"/>
    <property type="molecule type" value="Genomic_DNA"/>
</dbReference>
<dbReference type="AlphaFoldDB" id="A0A0W8EN99"/>
<gene>
    <name evidence="1" type="ORF">ASZ90_016590</name>
</gene>
<organism evidence="1">
    <name type="scientific">hydrocarbon metagenome</name>
    <dbReference type="NCBI Taxonomy" id="938273"/>
    <lineage>
        <taxon>unclassified sequences</taxon>
        <taxon>metagenomes</taxon>
        <taxon>ecological metagenomes</taxon>
    </lineage>
</organism>
<protein>
    <submittedName>
        <fullName evidence="1">Uncharacterized protein</fullName>
    </submittedName>
</protein>
<proteinExistence type="predicted"/>
<reference evidence="1" key="1">
    <citation type="journal article" date="2015" name="Proc. Natl. Acad. Sci. U.S.A.">
        <title>Networks of energetic and metabolic interactions define dynamics in microbial communities.</title>
        <authorList>
            <person name="Embree M."/>
            <person name="Liu J.K."/>
            <person name="Al-Bassam M.M."/>
            <person name="Zengler K."/>
        </authorList>
    </citation>
    <scope>NUCLEOTIDE SEQUENCE</scope>
</reference>